<gene>
    <name evidence="3" type="ORF">NCGR_LOCUS46581</name>
</gene>
<evidence type="ECO:0000256" key="2">
    <source>
        <dbReference type="SAM" id="Phobius"/>
    </source>
</evidence>
<dbReference type="Pfam" id="PF24681">
    <property type="entry name" value="Kelch_KLHDC2_KLHL20_DRC7"/>
    <property type="match status" value="1"/>
</dbReference>
<organism evidence="3 4">
    <name type="scientific">Miscanthus lutarioriparius</name>
    <dbReference type="NCBI Taxonomy" id="422564"/>
    <lineage>
        <taxon>Eukaryota</taxon>
        <taxon>Viridiplantae</taxon>
        <taxon>Streptophyta</taxon>
        <taxon>Embryophyta</taxon>
        <taxon>Tracheophyta</taxon>
        <taxon>Spermatophyta</taxon>
        <taxon>Magnoliopsida</taxon>
        <taxon>Liliopsida</taxon>
        <taxon>Poales</taxon>
        <taxon>Poaceae</taxon>
        <taxon>PACMAD clade</taxon>
        <taxon>Panicoideae</taxon>
        <taxon>Andropogonodae</taxon>
        <taxon>Andropogoneae</taxon>
        <taxon>Saccharinae</taxon>
        <taxon>Miscanthus</taxon>
    </lineage>
</organism>
<reference evidence="3" key="1">
    <citation type="submission" date="2020-10" db="EMBL/GenBank/DDBJ databases">
        <authorList>
            <person name="Han B."/>
            <person name="Lu T."/>
            <person name="Zhao Q."/>
            <person name="Huang X."/>
            <person name="Zhao Y."/>
        </authorList>
    </citation>
    <scope>NUCLEOTIDE SEQUENCE</scope>
</reference>
<feature type="region of interest" description="Disordered" evidence="1">
    <location>
        <begin position="566"/>
        <end position="589"/>
    </location>
</feature>
<dbReference type="PANTHER" id="PTHR46773:SF5">
    <property type="entry name" value="OS04G0487100 PROTEIN"/>
    <property type="match status" value="1"/>
</dbReference>
<dbReference type="EMBL" id="CAJGYO010000012">
    <property type="protein sequence ID" value="CAD6263272.1"/>
    <property type="molecule type" value="Genomic_DNA"/>
</dbReference>
<proteinExistence type="predicted"/>
<feature type="compositionally biased region" description="Basic and acidic residues" evidence="1">
    <location>
        <begin position="578"/>
        <end position="589"/>
    </location>
</feature>
<sequence length="672" mass="74259">MARPAAKARASKHLVALAVVAILGLVLVADYLWASSSASSSAVWSSRLNLHTSPTSSTPPVAKKIKEDKKSVGSTDINATFADLPAPELKWEEMAEAPVARLDGAAIQIKNLLYVFAGYGTINHVHSHVDIYNFSDNTWGGRFDMPKDMAHSHLGMVTDGRFIYVVTGQYGPQCRGPTTRNFVLDTETKEWHDLPPLPVPRYAPATQLWRGRLHVMGGSKEDRHEPGHEHWSLAVKDGKALEKEWRSEIPIPRGGPHRACVVANDKLLVIGGQEGDFMAKPGSPIFKCVRRSEVVYSNVYMLDDGTTWKELPPMPKPDSHIEFAWVNVNNSLVIAGGSTEKHPITKKMVMVGEVFRFNLDTLEWSVIGRLPFRIKTTLVGYWDGWLYFTSGQRDKGPKDPSPKKDHQLLHHLVQTTENRSTLQGLSQSSFQAFDILMHPATSFSGLAFFVEYRSQYLAQLRDALAEIRALVLAHLSLLVLVPGPGLREHDDLLLCCRRAPPTGVLPLLLVLLLLLLVGAWCQAGGQGDTDRGRSGVGVASLCLPLPLMMGLQRSESDDFNVQLGEEDEAADDEEPEEEAHKEVDATSDSEKEVVVVGREKLLILLPLPMGADARQEKPPLFVWLVAMGAGARQDKPVSRRRWKWNCCKDDRGNRGSICSRTCPCWCGGTGTN</sequence>
<evidence type="ECO:0000313" key="3">
    <source>
        <dbReference type="EMBL" id="CAD6263272.1"/>
    </source>
</evidence>
<name>A0A811R1J8_9POAL</name>
<keyword evidence="4" id="KW-1185">Reference proteome</keyword>
<keyword evidence="2" id="KW-1133">Transmembrane helix</keyword>
<dbReference type="Proteomes" id="UP000604825">
    <property type="component" value="Unassembled WGS sequence"/>
</dbReference>
<protein>
    <recommendedName>
        <fullName evidence="5">Galactose oxidase/kelch repeat superfamily protein</fullName>
    </recommendedName>
</protein>
<dbReference type="InterPro" id="IPR053256">
    <property type="entry name" value="Kelch_repeat-containing"/>
</dbReference>
<keyword evidence="2" id="KW-0812">Transmembrane</keyword>
<accession>A0A811R1J8</accession>
<keyword evidence="2" id="KW-0472">Membrane</keyword>
<dbReference type="InterPro" id="IPR015915">
    <property type="entry name" value="Kelch-typ_b-propeller"/>
</dbReference>
<feature type="compositionally biased region" description="Acidic residues" evidence="1">
    <location>
        <begin position="566"/>
        <end position="577"/>
    </location>
</feature>
<evidence type="ECO:0008006" key="5">
    <source>
        <dbReference type="Google" id="ProtNLM"/>
    </source>
</evidence>
<evidence type="ECO:0000313" key="4">
    <source>
        <dbReference type="Proteomes" id="UP000604825"/>
    </source>
</evidence>
<dbReference type="AlphaFoldDB" id="A0A811R1J8"/>
<evidence type="ECO:0000256" key="1">
    <source>
        <dbReference type="SAM" id="MobiDB-lite"/>
    </source>
</evidence>
<dbReference type="PANTHER" id="PTHR46773">
    <property type="match status" value="1"/>
</dbReference>
<dbReference type="OrthoDB" id="191037at2759"/>
<dbReference type="SUPFAM" id="SSF117281">
    <property type="entry name" value="Kelch motif"/>
    <property type="match status" value="1"/>
</dbReference>
<comment type="caution">
    <text evidence="3">The sequence shown here is derived from an EMBL/GenBank/DDBJ whole genome shotgun (WGS) entry which is preliminary data.</text>
</comment>
<feature type="transmembrane region" description="Helical" evidence="2">
    <location>
        <begin position="503"/>
        <end position="523"/>
    </location>
</feature>
<dbReference type="Gene3D" id="2.120.10.80">
    <property type="entry name" value="Kelch-type beta propeller"/>
    <property type="match status" value="2"/>
</dbReference>